<reference evidence="9" key="1">
    <citation type="submission" date="2019-08" db="EMBL/GenBank/DDBJ databases">
        <authorList>
            <person name="Kucharzyk K."/>
            <person name="Murdoch R.W."/>
            <person name="Higgins S."/>
            <person name="Loffler F."/>
        </authorList>
    </citation>
    <scope>NUCLEOTIDE SEQUENCE</scope>
</reference>
<evidence type="ECO:0000256" key="2">
    <source>
        <dbReference type="ARBA" id="ARBA00022475"/>
    </source>
</evidence>
<organism evidence="9">
    <name type="scientific">bioreactor metagenome</name>
    <dbReference type="NCBI Taxonomy" id="1076179"/>
    <lineage>
        <taxon>unclassified sequences</taxon>
        <taxon>metagenomes</taxon>
        <taxon>ecological metagenomes</taxon>
    </lineage>
</organism>
<feature type="transmembrane region" description="Helical" evidence="8">
    <location>
        <begin position="106"/>
        <end position="127"/>
    </location>
</feature>
<dbReference type="InterPro" id="IPR003810">
    <property type="entry name" value="Mntp/YtaF"/>
</dbReference>
<dbReference type="GO" id="GO:0006811">
    <property type="term" value="P:monoatomic ion transport"/>
    <property type="evidence" value="ECO:0007669"/>
    <property type="project" value="UniProtKB-KW"/>
</dbReference>
<feature type="transmembrane region" description="Helical" evidence="8">
    <location>
        <begin position="39"/>
        <end position="62"/>
    </location>
</feature>
<keyword evidence="5" id="KW-0406">Ion transport</keyword>
<keyword evidence="4 8" id="KW-1133">Transmembrane helix</keyword>
<evidence type="ECO:0000256" key="6">
    <source>
        <dbReference type="ARBA" id="ARBA00023136"/>
    </source>
</evidence>
<comment type="caution">
    <text evidence="9">The sequence shown here is derived from an EMBL/GenBank/DDBJ whole genome shotgun (WGS) entry which is preliminary data.</text>
</comment>
<protein>
    <submittedName>
        <fullName evidence="9">Putative manganese efflux pump MntP</fullName>
    </submittedName>
</protein>
<keyword evidence="3 8" id="KW-0812">Transmembrane</keyword>
<evidence type="ECO:0000256" key="7">
    <source>
        <dbReference type="ARBA" id="ARBA00023211"/>
    </source>
</evidence>
<evidence type="ECO:0000256" key="8">
    <source>
        <dbReference type="SAM" id="Phobius"/>
    </source>
</evidence>
<dbReference type="InterPro" id="IPR022929">
    <property type="entry name" value="Put_MntP"/>
</dbReference>
<evidence type="ECO:0000256" key="4">
    <source>
        <dbReference type="ARBA" id="ARBA00022989"/>
    </source>
</evidence>
<feature type="transmembrane region" description="Helical" evidence="8">
    <location>
        <begin position="134"/>
        <end position="154"/>
    </location>
</feature>
<keyword evidence="1" id="KW-0813">Transport</keyword>
<dbReference type="EMBL" id="VSSQ01000101">
    <property type="protein sequence ID" value="MPL76918.1"/>
    <property type="molecule type" value="Genomic_DNA"/>
</dbReference>
<evidence type="ECO:0000256" key="1">
    <source>
        <dbReference type="ARBA" id="ARBA00022448"/>
    </source>
</evidence>
<name>A0A644UD49_9ZZZZ</name>
<evidence type="ECO:0000256" key="5">
    <source>
        <dbReference type="ARBA" id="ARBA00023065"/>
    </source>
</evidence>
<keyword evidence="2" id="KW-1003">Cell membrane</keyword>
<evidence type="ECO:0000313" key="9">
    <source>
        <dbReference type="EMBL" id="MPL76918.1"/>
    </source>
</evidence>
<keyword evidence="6 8" id="KW-0472">Membrane</keyword>
<dbReference type="AlphaFoldDB" id="A0A644UD49"/>
<sequence>MISFIFSALLIGVALSMDSLAVSITCGLQKSMTKKRAFTLALSFAIFQGLFPLIGALVGDLAKEYISDIDHWIAFGLLAIIGIKMFMEGLRYNMKECLYDFTKLSILITLSVATSIDAFIVGIGFGLQYSIQQQLIIVALITLSTFIFSLLGAFMGMKAYFFKPKIALKLGGIILFSIGLKIFLEHIMA</sequence>
<proteinExistence type="inferred from homology"/>
<dbReference type="PANTHER" id="PTHR35529">
    <property type="entry name" value="MANGANESE EFFLUX PUMP MNTP-RELATED"/>
    <property type="match status" value="1"/>
</dbReference>
<dbReference type="HAMAP" id="MF_01521">
    <property type="entry name" value="MntP_pump"/>
    <property type="match status" value="1"/>
</dbReference>
<evidence type="ECO:0000256" key="3">
    <source>
        <dbReference type="ARBA" id="ARBA00022692"/>
    </source>
</evidence>
<feature type="transmembrane region" description="Helical" evidence="8">
    <location>
        <begin position="69"/>
        <end position="86"/>
    </location>
</feature>
<accession>A0A644UD49</accession>
<dbReference type="Pfam" id="PF02659">
    <property type="entry name" value="Mntp"/>
    <property type="match status" value="1"/>
</dbReference>
<keyword evidence="7" id="KW-0464">Manganese</keyword>
<gene>
    <name evidence="9" type="primary">mntP_9</name>
    <name evidence="9" type="ORF">SDC9_22769</name>
</gene>
<dbReference type="PANTHER" id="PTHR35529:SF1">
    <property type="entry name" value="MANGANESE EFFLUX PUMP MNTP-RELATED"/>
    <property type="match status" value="1"/>
</dbReference>
<feature type="transmembrane region" description="Helical" evidence="8">
    <location>
        <begin position="166"/>
        <end position="184"/>
    </location>
</feature>